<organism evidence="9 10">
    <name type="scientific">Mycena chlorophos</name>
    <name type="common">Agaric fungus</name>
    <name type="synonym">Agaricus chlorophos</name>
    <dbReference type="NCBI Taxonomy" id="658473"/>
    <lineage>
        <taxon>Eukaryota</taxon>
        <taxon>Fungi</taxon>
        <taxon>Dikarya</taxon>
        <taxon>Basidiomycota</taxon>
        <taxon>Agaricomycotina</taxon>
        <taxon>Agaricomycetes</taxon>
        <taxon>Agaricomycetidae</taxon>
        <taxon>Agaricales</taxon>
        <taxon>Marasmiineae</taxon>
        <taxon>Mycenaceae</taxon>
        <taxon>Mycena</taxon>
    </lineage>
</organism>
<evidence type="ECO:0000256" key="3">
    <source>
        <dbReference type="ARBA" id="ARBA00022692"/>
    </source>
</evidence>
<dbReference type="PANTHER" id="PTHR22950">
    <property type="entry name" value="AMINO ACID TRANSPORTER"/>
    <property type="match status" value="1"/>
</dbReference>
<feature type="transmembrane region" description="Helical" evidence="7">
    <location>
        <begin position="1454"/>
        <end position="1474"/>
    </location>
</feature>
<comment type="caution">
    <text evidence="9">The sequence shown here is derived from an EMBL/GenBank/DDBJ whole genome shotgun (WGS) entry which is preliminary data.</text>
</comment>
<keyword evidence="10" id="KW-1185">Reference proteome</keyword>
<feature type="region of interest" description="Disordered" evidence="6">
    <location>
        <begin position="1355"/>
        <end position="1396"/>
    </location>
</feature>
<evidence type="ECO:0000256" key="4">
    <source>
        <dbReference type="ARBA" id="ARBA00022989"/>
    </source>
</evidence>
<accession>A0A8H6S0D9</accession>
<gene>
    <name evidence="9" type="ORF">HMN09_01320700</name>
</gene>
<keyword evidence="5 7" id="KW-0472">Membrane</keyword>
<dbReference type="EMBL" id="JACAZE010000028">
    <property type="protein sequence ID" value="KAF7289587.1"/>
    <property type="molecule type" value="Genomic_DNA"/>
</dbReference>
<evidence type="ECO:0000256" key="2">
    <source>
        <dbReference type="ARBA" id="ARBA00008066"/>
    </source>
</evidence>
<evidence type="ECO:0000256" key="6">
    <source>
        <dbReference type="SAM" id="MobiDB-lite"/>
    </source>
</evidence>
<dbReference type="Pfam" id="PF01490">
    <property type="entry name" value="Aa_trans"/>
    <property type="match status" value="1"/>
</dbReference>
<dbReference type="Proteomes" id="UP000613580">
    <property type="component" value="Unassembled WGS sequence"/>
</dbReference>
<name>A0A8H6S0D9_MYCCL</name>
<comment type="subcellular location">
    <subcellularLocation>
        <location evidence="1">Membrane</location>
        <topology evidence="1">Multi-pass membrane protein</topology>
    </subcellularLocation>
</comment>
<comment type="similarity">
    <text evidence="2">Belongs to the amino acid/polyamine transporter 2 family.</text>
</comment>
<feature type="transmembrane region" description="Helical" evidence="7">
    <location>
        <begin position="1481"/>
        <end position="1506"/>
    </location>
</feature>
<feature type="compositionally biased region" description="Low complexity" evidence="6">
    <location>
        <begin position="1355"/>
        <end position="1374"/>
    </location>
</feature>
<evidence type="ECO:0000256" key="1">
    <source>
        <dbReference type="ARBA" id="ARBA00004141"/>
    </source>
</evidence>
<proteinExistence type="inferred from homology"/>
<keyword evidence="4 7" id="KW-1133">Transmembrane helix</keyword>
<dbReference type="OrthoDB" id="2691851at2759"/>
<dbReference type="GO" id="GO:0015179">
    <property type="term" value="F:L-amino acid transmembrane transporter activity"/>
    <property type="evidence" value="ECO:0007669"/>
    <property type="project" value="TreeGrafter"/>
</dbReference>
<evidence type="ECO:0000256" key="5">
    <source>
        <dbReference type="ARBA" id="ARBA00023136"/>
    </source>
</evidence>
<dbReference type="InterPro" id="IPR013057">
    <property type="entry name" value="AA_transpt_TM"/>
</dbReference>
<feature type="transmembrane region" description="Helical" evidence="7">
    <location>
        <begin position="1565"/>
        <end position="1588"/>
    </location>
</feature>
<evidence type="ECO:0000313" key="9">
    <source>
        <dbReference type="EMBL" id="KAF7289587.1"/>
    </source>
</evidence>
<sequence length="1665" mass="184359">MNRVPKQTGSSPQPIRLPFRGFFAVNTPLQPAHDVPYVTPQTNEPSPFWPVDTPTNSHLIPNSSTLSTSTSTYTPIPTIYLREDGRCPKCYKQFSRVTESSWGQHLDKKTCKERASAIDDFLAAQSAPTPAPALVPPETPSPSVDYPSHFAHPLVPTTHGAHWTGFRCPGHEFVWDVGDFARTFPHQIGTSAGFCIDPSAPTRARSVDCSGFSRFPEEPCNFCVDVASRFKKIRDRAAKPPESVRRMDDLSWAQLRVKYDAKMDDLNALKLEHQNMSGLLSTAQKRLANLDALFLYLQTTQVPALHRILARSGTDKWSVPHTLSQCQLAAAGKYCPMNYFDWEIDIGMLIYELGGLGAVHAMSESKYSLPTRTTINQYRKAKSLEPCLFGVDFTPVYNNIDALFSDVPVVRRCLHSVMFDEIAKSAKVDFFPEFDAMGGLCIEHISELGEGGVHIGETLVQIEKAAGLVRKGKLHIGELTTVGAISALSRKGYGAKPVLIVTSCKQGTWKDCLNPIVVLLEAWKRSPFGEAMHGPIAFIASDGDPKRRIALFMLCMIEEVKPGNPLYELLRHLFGLNLFTGPSNITMDLDFKHNVKRICTTIRSPQGMAVKGICINRDLLLVWLERVPGSDWSEVTVHGLLNPTDAQDVPRAVKLCLAIIDIRKIDHSLLQPFINTTLTLSEQVVYLVKFSFMLCGIYLQHGTSFIPNQLRRCWTPKLEVFVCLLGDDLLEAVFGRVRMLGGHHPNCSLAEFLTRGRSAMNLDAIFRRNPHLERIPSRLNLFRMEHVDHLRPRQYTTELRAGTCFLLMCWHIGCALGLEELANAGAPFSVRENNQLIPISPGKLFSRPKTDLLRPFGGKYPAISGRVDRSLGESASSVDETDVDFASNEYRYVNLFSGRSTQELLEQEARRHIVPMHLCSAFARIDDASERRVHKTSALRILFDMYIDLQEAHDRCFRVRGFTHTGRVHEGDNTVVISDETHFKLGQLFVTLVSPNGVDIALAVATATAIKDGQGARAKSHSAVPRAEIHLRTSTYVVSGQVLSLVPVPPASERGGTWTWIWDQSFVSFSLLKKSTAIDSVARVGNIQISVSSRLIQPFMQHAQSIAAATASVPMRSIREKTWYFEHAALRDAWDTIWRRVGADNGLHNKFVRFTKVIDGQFPYAIPASPPVIFSLPAANSPAAFAFRDALDCSLCDKSVKKDKRQRHMGQHLLAHQLIPPASASDTTAPILPRYPCGFCAGNSLECGIRIDAGKAKCDCPFAYEFAVAWVKKASDANPCTNVPIKCFFCDTMHWKYNMVFHLDDKHGDWRKLLLPSSTFLKSIDVSRAEQAAMGIPAARIVDWLAPRAPSLVATPTPLSQNNSSPSPAALSPSKIRPRAEFDKENSAPVSSSPAKRDELISTYSHHCKYCIPYPPEGQQSPKRLAAHIDAPMVYTKFVVSGSFGDIGGALHGLWMRHLIIVSQMGFVSAYIIFVSQNIQALHIILAHVVIFLPVVLFRDLVFINIPGGLIYVFSLSSLNAADVKMFNAADFSLFVGVGVYSFEAIGMDIPITAAIREPHKLQKVLTGVMCIGLMLFGGAGALAYLTFGSEVQTVVNNLDADAESKIGNSVLCRSSERERVPLHDVYAPAELPQGMCRHAVQEGDLCYDGRVWPDGGDIYENADS</sequence>
<reference evidence="9" key="1">
    <citation type="submission" date="2020-05" db="EMBL/GenBank/DDBJ databases">
        <title>Mycena genomes resolve the evolution of fungal bioluminescence.</title>
        <authorList>
            <person name="Tsai I.J."/>
        </authorList>
    </citation>
    <scope>NUCLEOTIDE SEQUENCE</scope>
    <source>
        <strain evidence="9">110903Hualien_Pintung</strain>
    </source>
</reference>
<dbReference type="PANTHER" id="PTHR22950:SF666">
    <property type="entry name" value="VACUOLAR AMINO ACID TRANSPORTER 4"/>
    <property type="match status" value="1"/>
</dbReference>
<evidence type="ECO:0000256" key="7">
    <source>
        <dbReference type="SAM" id="Phobius"/>
    </source>
</evidence>
<dbReference type="GO" id="GO:0005774">
    <property type="term" value="C:vacuolar membrane"/>
    <property type="evidence" value="ECO:0007669"/>
    <property type="project" value="TreeGrafter"/>
</dbReference>
<evidence type="ECO:0000313" key="10">
    <source>
        <dbReference type="Proteomes" id="UP000613580"/>
    </source>
</evidence>
<keyword evidence="3 7" id="KW-0812">Transmembrane</keyword>
<protein>
    <recommendedName>
        <fullName evidence="8">Amino acid transporter transmembrane domain-containing protein</fullName>
    </recommendedName>
</protein>
<evidence type="ECO:0000259" key="8">
    <source>
        <dbReference type="Pfam" id="PF01490"/>
    </source>
</evidence>
<feature type="domain" description="Amino acid transporter transmembrane" evidence="8">
    <location>
        <begin position="1518"/>
        <end position="1596"/>
    </location>
</feature>